<dbReference type="Proteomes" id="UP000178023">
    <property type="component" value="Unassembled WGS sequence"/>
</dbReference>
<dbReference type="InterPro" id="IPR058534">
    <property type="entry name" value="YjdF"/>
</dbReference>
<feature type="transmembrane region" description="Helical" evidence="1">
    <location>
        <begin position="100"/>
        <end position="117"/>
    </location>
</feature>
<dbReference type="Pfam" id="PF09997">
    <property type="entry name" value="DUF2238"/>
    <property type="match status" value="1"/>
</dbReference>
<gene>
    <name evidence="2" type="ORF">A2750_01060</name>
</gene>
<evidence type="ECO:0000313" key="3">
    <source>
        <dbReference type="Proteomes" id="UP000178023"/>
    </source>
</evidence>
<feature type="transmembrane region" description="Helical" evidence="1">
    <location>
        <begin position="129"/>
        <end position="149"/>
    </location>
</feature>
<feature type="transmembrane region" description="Helical" evidence="1">
    <location>
        <begin position="58"/>
        <end position="80"/>
    </location>
</feature>
<proteinExistence type="predicted"/>
<keyword evidence="1" id="KW-1133">Transmembrane helix</keyword>
<sequence>MKINKYHIFLLCIVSAFFVWSAINPHDYFTWLLEVFPAVVGAAIIFPTYRKFRLSNLMYTLIAIHAIILMIGGHSTYALAPVGEWMKQIFGFTRNNYDKIGHLAQGFMPAIYVREVLIRKSPLTKHNSFWLPFISISVVLAASALYELIEWWVSLASGSAGDSFLGTQGYIWDTQSDMFLALVGALAGLLILNKLHDRSMQKAAQP</sequence>
<evidence type="ECO:0008006" key="4">
    <source>
        <dbReference type="Google" id="ProtNLM"/>
    </source>
</evidence>
<dbReference type="PIRSF" id="PIRSF020606">
    <property type="entry name" value="UCP020606"/>
    <property type="match status" value="1"/>
</dbReference>
<organism evidence="2 3">
    <name type="scientific">Candidatus Yanofskybacteria bacterium RIFCSPHIGHO2_01_FULL_45_42</name>
    <dbReference type="NCBI Taxonomy" id="1802671"/>
    <lineage>
        <taxon>Bacteria</taxon>
        <taxon>Candidatus Yanofskyibacteriota</taxon>
    </lineage>
</organism>
<dbReference type="InterPro" id="IPR014509">
    <property type="entry name" value="YjdF-like"/>
</dbReference>
<feature type="transmembrane region" description="Helical" evidence="1">
    <location>
        <begin position="29"/>
        <end position="46"/>
    </location>
</feature>
<dbReference type="AlphaFoldDB" id="A0A1F8F4H8"/>
<evidence type="ECO:0000256" key="1">
    <source>
        <dbReference type="SAM" id="Phobius"/>
    </source>
</evidence>
<evidence type="ECO:0000313" key="2">
    <source>
        <dbReference type="EMBL" id="OGN08044.1"/>
    </source>
</evidence>
<keyword evidence="1" id="KW-0812">Transmembrane</keyword>
<comment type="caution">
    <text evidence="2">The sequence shown here is derived from an EMBL/GenBank/DDBJ whole genome shotgun (WGS) entry which is preliminary data.</text>
</comment>
<feature type="transmembrane region" description="Helical" evidence="1">
    <location>
        <begin position="169"/>
        <end position="192"/>
    </location>
</feature>
<accession>A0A1F8F4H8</accession>
<feature type="transmembrane region" description="Helical" evidence="1">
    <location>
        <begin position="7"/>
        <end position="23"/>
    </location>
</feature>
<dbReference type="EMBL" id="MGJL01000012">
    <property type="protein sequence ID" value="OGN08044.1"/>
    <property type="molecule type" value="Genomic_DNA"/>
</dbReference>
<keyword evidence="1" id="KW-0472">Membrane</keyword>
<protein>
    <recommendedName>
        <fullName evidence="4">DUF2238 domain-containing protein</fullName>
    </recommendedName>
</protein>
<reference evidence="2 3" key="1">
    <citation type="journal article" date="2016" name="Nat. Commun.">
        <title>Thousands of microbial genomes shed light on interconnected biogeochemical processes in an aquifer system.</title>
        <authorList>
            <person name="Anantharaman K."/>
            <person name="Brown C.T."/>
            <person name="Hug L.A."/>
            <person name="Sharon I."/>
            <person name="Castelle C.J."/>
            <person name="Probst A.J."/>
            <person name="Thomas B.C."/>
            <person name="Singh A."/>
            <person name="Wilkins M.J."/>
            <person name="Karaoz U."/>
            <person name="Brodie E.L."/>
            <person name="Williams K.H."/>
            <person name="Hubbard S.S."/>
            <person name="Banfield J.F."/>
        </authorList>
    </citation>
    <scope>NUCLEOTIDE SEQUENCE [LARGE SCALE GENOMIC DNA]</scope>
</reference>
<name>A0A1F8F4H8_9BACT</name>